<accession>A0ABW4GVT6</accession>
<dbReference type="RefSeq" id="WP_219536627.1">
    <property type="nucleotide sequence ID" value="NZ_JAHKRM010000031.1"/>
</dbReference>
<keyword evidence="3" id="KW-1185">Reference proteome</keyword>
<protein>
    <submittedName>
        <fullName evidence="2">Uncharacterized protein</fullName>
    </submittedName>
</protein>
<sequence>MAEFGIWVDEDGGFAETGFRSSEQAQQGIGDLVFAEPYLRDYTLSVVEICPDHEEQPKEGCEECDAEPGEDDADDDESDSLSHAA</sequence>
<evidence type="ECO:0000256" key="1">
    <source>
        <dbReference type="SAM" id="MobiDB-lite"/>
    </source>
</evidence>
<proteinExistence type="predicted"/>
<gene>
    <name evidence="2" type="ORF">ACFSJ0_58710</name>
</gene>
<feature type="compositionally biased region" description="Acidic residues" evidence="1">
    <location>
        <begin position="62"/>
        <end position="79"/>
    </location>
</feature>
<evidence type="ECO:0000313" key="3">
    <source>
        <dbReference type="Proteomes" id="UP001597097"/>
    </source>
</evidence>
<organism evidence="2 3">
    <name type="scientific">Nonomuraea guangzhouensis</name>
    <dbReference type="NCBI Taxonomy" id="1291555"/>
    <lineage>
        <taxon>Bacteria</taxon>
        <taxon>Bacillati</taxon>
        <taxon>Actinomycetota</taxon>
        <taxon>Actinomycetes</taxon>
        <taxon>Streptosporangiales</taxon>
        <taxon>Streptosporangiaceae</taxon>
        <taxon>Nonomuraea</taxon>
    </lineage>
</organism>
<comment type="caution">
    <text evidence="2">The sequence shown here is derived from an EMBL/GenBank/DDBJ whole genome shotgun (WGS) entry which is preliminary data.</text>
</comment>
<reference evidence="3" key="1">
    <citation type="journal article" date="2019" name="Int. J. Syst. Evol. Microbiol.">
        <title>The Global Catalogue of Microorganisms (GCM) 10K type strain sequencing project: providing services to taxonomists for standard genome sequencing and annotation.</title>
        <authorList>
            <consortium name="The Broad Institute Genomics Platform"/>
            <consortium name="The Broad Institute Genome Sequencing Center for Infectious Disease"/>
            <person name="Wu L."/>
            <person name="Ma J."/>
        </authorList>
    </citation>
    <scope>NUCLEOTIDE SEQUENCE [LARGE SCALE GENOMIC DNA]</scope>
    <source>
        <strain evidence="3">CGMCC 1.15399</strain>
    </source>
</reference>
<dbReference type="EMBL" id="JBHUCM010000070">
    <property type="protein sequence ID" value="MFD1546966.1"/>
    <property type="molecule type" value="Genomic_DNA"/>
</dbReference>
<feature type="region of interest" description="Disordered" evidence="1">
    <location>
        <begin position="54"/>
        <end position="85"/>
    </location>
</feature>
<dbReference type="Proteomes" id="UP001597097">
    <property type="component" value="Unassembled WGS sequence"/>
</dbReference>
<name>A0ABW4GVT6_9ACTN</name>
<evidence type="ECO:0000313" key="2">
    <source>
        <dbReference type="EMBL" id="MFD1546966.1"/>
    </source>
</evidence>